<accession>A0A840MP99</accession>
<dbReference type="AlphaFoldDB" id="A0A840MP99"/>
<dbReference type="PANTHER" id="PTHR43155:SF2">
    <property type="entry name" value="CYCLIC DI-GMP PHOSPHODIESTERASE PA4108"/>
    <property type="match status" value="1"/>
</dbReference>
<feature type="domain" description="HD-GYP" evidence="1">
    <location>
        <begin position="109"/>
        <end position="309"/>
    </location>
</feature>
<dbReference type="InterPro" id="IPR003607">
    <property type="entry name" value="HD/PDEase_dom"/>
</dbReference>
<dbReference type="SUPFAM" id="SSF109604">
    <property type="entry name" value="HD-domain/PDEase-like"/>
    <property type="match status" value="1"/>
</dbReference>
<dbReference type="GO" id="GO:0008081">
    <property type="term" value="F:phosphoric diester hydrolase activity"/>
    <property type="evidence" value="ECO:0007669"/>
    <property type="project" value="UniProtKB-ARBA"/>
</dbReference>
<keyword evidence="3" id="KW-1185">Reference proteome</keyword>
<evidence type="ECO:0000313" key="3">
    <source>
        <dbReference type="Proteomes" id="UP000575898"/>
    </source>
</evidence>
<evidence type="ECO:0000313" key="2">
    <source>
        <dbReference type="EMBL" id="MBB5019285.1"/>
    </source>
</evidence>
<protein>
    <submittedName>
        <fullName evidence="2">HD-GYP domain-containing protein (C-di-GMP phosphodiesterase class II)</fullName>
    </submittedName>
</protein>
<organism evidence="2 3">
    <name type="scientific">Chitinivorax tropicus</name>
    <dbReference type="NCBI Taxonomy" id="714531"/>
    <lineage>
        <taxon>Bacteria</taxon>
        <taxon>Pseudomonadati</taxon>
        <taxon>Pseudomonadota</taxon>
        <taxon>Betaproteobacteria</taxon>
        <taxon>Chitinivorax</taxon>
    </lineage>
</organism>
<proteinExistence type="predicted"/>
<dbReference type="Gene3D" id="1.10.3210.10">
    <property type="entry name" value="Hypothetical protein af1432"/>
    <property type="match status" value="1"/>
</dbReference>
<name>A0A840MP99_9PROT</name>
<dbReference type="Pfam" id="PF13487">
    <property type="entry name" value="HD_5"/>
    <property type="match status" value="1"/>
</dbReference>
<dbReference type="PROSITE" id="PS51832">
    <property type="entry name" value="HD_GYP"/>
    <property type="match status" value="1"/>
</dbReference>
<dbReference type="CDD" id="cd00077">
    <property type="entry name" value="HDc"/>
    <property type="match status" value="1"/>
</dbReference>
<sequence>MPANHQRIAEAHLVVGEPLPWDVYDQQGHLLLRKGFVLESDAQIERLIDTGLYVDRDELAATEKAASEGEGAQSAVMPLLQAREKLETMPQLLKSPTPQLNETIGDIAKLIQRACQINTDIALAFIQQRQKGSYAVRHHADCAILACVLGRSMKLAEPDLHSLLCAALTMNLGMIEVQDKLNTITGELAPAVKTAIRGHPRKGRDILHLATVADDLWLEIVMQHHEAEDGSGYPVGLKGDQITLCAKLLNIADRYCARISVRGERAVALPNAVLRDILLESGHAIAPEIAAHFIKIIGIYPPGTMVRLANGEIGVVSKRSDNTATPWVHSVIGPFGVDLEFPIRRKTSEALYTIREAVDSRKYRMPFRMYPVWGKEAAGG</sequence>
<dbReference type="PANTHER" id="PTHR43155">
    <property type="entry name" value="CYCLIC DI-GMP PHOSPHODIESTERASE PA4108-RELATED"/>
    <property type="match status" value="1"/>
</dbReference>
<gene>
    <name evidence="2" type="ORF">HNQ59_002583</name>
</gene>
<dbReference type="InterPro" id="IPR037522">
    <property type="entry name" value="HD_GYP_dom"/>
</dbReference>
<dbReference type="EMBL" id="JACHHY010000015">
    <property type="protein sequence ID" value="MBB5019285.1"/>
    <property type="molecule type" value="Genomic_DNA"/>
</dbReference>
<reference evidence="2 3" key="1">
    <citation type="submission" date="2020-08" db="EMBL/GenBank/DDBJ databases">
        <title>Genomic Encyclopedia of Type Strains, Phase IV (KMG-IV): sequencing the most valuable type-strain genomes for metagenomic binning, comparative biology and taxonomic classification.</title>
        <authorList>
            <person name="Goeker M."/>
        </authorList>
    </citation>
    <scope>NUCLEOTIDE SEQUENCE [LARGE SCALE GENOMIC DNA]</scope>
    <source>
        <strain evidence="2 3">DSM 27165</strain>
    </source>
</reference>
<comment type="caution">
    <text evidence="2">The sequence shown here is derived from an EMBL/GenBank/DDBJ whole genome shotgun (WGS) entry which is preliminary data.</text>
</comment>
<dbReference type="Proteomes" id="UP000575898">
    <property type="component" value="Unassembled WGS sequence"/>
</dbReference>
<dbReference type="RefSeq" id="WP_184039873.1">
    <property type="nucleotide sequence ID" value="NZ_JACHHY010000015.1"/>
</dbReference>
<evidence type="ECO:0000259" key="1">
    <source>
        <dbReference type="PROSITE" id="PS51832"/>
    </source>
</evidence>